<name>A0A644VKA0_9ZZZZ</name>
<dbReference type="InterPro" id="IPR000782">
    <property type="entry name" value="FAS1_domain"/>
</dbReference>
<evidence type="ECO:0000259" key="1">
    <source>
        <dbReference type="PROSITE" id="PS50213"/>
    </source>
</evidence>
<proteinExistence type="predicted"/>
<sequence length="201" mass="23368">MNKIIKPFLFILLAVFHACEMPLQTDYDYEPSVLDPHVDMTAWEFLQTRPELFTTFMDAVVYAELQSYYQQNDSMYTFLVLTETAMTNYMKSINPSAVTIQDLDKDRVTDMLKYHIVEGRYSSHYNELQPEPMFVQTLLRNEKGLMTMLVRKSPWNKLVGKIVVNDAGSNGNSPYRQARTSNILPVNGVIHVFDSYCYYVK</sequence>
<comment type="caution">
    <text evidence="2">The sequence shown here is derived from an EMBL/GenBank/DDBJ whole genome shotgun (WGS) entry which is preliminary data.</text>
</comment>
<dbReference type="AlphaFoldDB" id="A0A644VKA0"/>
<accession>A0A644VKA0</accession>
<dbReference type="Gene3D" id="2.30.180.10">
    <property type="entry name" value="FAS1 domain"/>
    <property type="match status" value="1"/>
</dbReference>
<dbReference type="EMBL" id="VSSQ01000338">
    <property type="protein sequence ID" value="MPL91758.1"/>
    <property type="molecule type" value="Genomic_DNA"/>
</dbReference>
<protein>
    <recommendedName>
        <fullName evidence="1">FAS1 domain-containing protein</fullName>
    </recommendedName>
</protein>
<organism evidence="2">
    <name type="scientific">bioreactor metagenome</name>
    <dbReference type="NCBI Taxonomy" id="1076179"/>
    <lineage>
        <taxon>unclassified sequences</taxon>
        <taxon>metagenomes</taxon>
        <taxon>ecological metagenomes</taxon>
    </lineage>
</organism>
<gene>
    <name evidence="2" type="ORF">SDC9_37835</name>
</gene>
<reference evidence="2" key="1">
    <citation type="submission" date="2019-08" db="EMBL/GenBank/DDBJ databases">
        <authorList>
            <person name="Kucharzyk K."/>
            <person name="Murdoch R.W."/>
            <person name="Higgins S."/>
            <person name="Loffler F."/>
        </authorList>
    </citation>
    <scope>NUCLEOTIDE SEQUENCE</scope>
</reference>
<dbReference type="Pfam" id="PF02469">
    <property type="entry name" value="Fasciclin"/>
    <property type="match status" value="1"/>
</dbReference>
<dbReference type="PROSITE" id="PS50213">
    <property type="entry name" value="FAS1"/>
    <property type="match status" value="1"/>
</dbReference>
<feature type="domain" description="FAS1" evidence="1">
    <location>
        <begin position="40"/>
        <end position="197"/>
    </location>
</feature>
<dbReference type="SUPFAM" id="SSF82153">
    <property type="entry name" value="FAS1 domain"/>
    <property type="match status" value="1"/>
</dbReference>
<evidence type="ECO:0000313" key="2">
    <source>
        <dbReference type="EMBL" id="MPL91758.1"/>
    </source>
</evidence>
<dbReference type="InterPro" id="IPR036378">
    <property type="entry name" value="FAS1_dom_sf"/>
</dbReference>